<dbReference type="InterPro" id="IPR033985">
    <property type="entry name" value="SusD-like_N"/>
</dbReference>
<comment type="caution">
    <text evidence="8">The sequence shown here is derived from an EMBL/GenBank/DDBJ whole genome shotgun (WGS) entry which is preliminary data.</text>
</comment>
<evidence type="ECO:0000256" key="5">
    <source>
        <dbReference type="ARBA" id="ARBA00023237"/>
    </source>
</evidence>
<dbReference type="SUPFAM" id="SSF48452">
    <property type="entry name" value="TPR-like"/>
    <property type="match status" value="1"/>
</dbReference>
<dbReference type="GO" id="GO:0009279">
    <property type="term" value="C:cell outer membrane"/>
    <property type="evidence" value="ECO:0007669"/>
    <property type="project" value="UniProtKB-SubCell"/>
</dbReference>
<evidence type="ECO:0000313" key="9">
    <source>
        <dbReference type="Proteomes" id="UP000283387"/>
    </source>
</evidence>
<evidence type="ECO:0000256" key="2">
    <source>
        <dbReference type="ARBA" id="ARBA00006275"/>
    </source>
</evidence>
<dbReference type="Pfam" id="PF07980">
    <property type="entry name" value="SusD_RagB"/>
    <property type="match status" value="1"/>
</dbReference>
<dbReference type="EMBL" id="RAPN01000001">
    <property type="protein sequence ID" value="RKD92807.1"/>
    <property type="molecule type" value="Genomic_DNA"/>
</dbReference>
<feature type="domain" description="RagB/SusD" evidence="6">
    <location>
        <begin position="305"/>
        <end position="448"/>
    </location>
</feature>
<evidence type="ECO:0000313" key="8">
    <source>
        <dbReference type="EMBL" id="RKD92807.1"/>
    </source>
</evidence>
<dbReference type="Gene3D" id="1.25.40.390">
    <property type="match status" value="1"/>
</dbReference>
<organism evidence="8 9">
    <name type="scientific">Mangrovibacterium diazotrophicum</name>
    <dbReference type="NCBI Taxonomy" id="1261403"/>
    <lineage>
        <taxon>Bacteria</taxon>
        <taxon>Pseudomonadati</taxon>
        <taxon>Bacteroidota</taxon>
        <taxon>Bacteroidia</taxon>
        <taxon>Marinilabiliales</taxon>
        <taxon>Prolixibacteraceae</taxon>
        <taxon>Mangrovibacterium</taxon>
    </lineage>
</organism>
<dbReference type="PROSITE" id="PS51257">
    <property type="entry name" value="PROKAR_LIPOPROTEIN"/>
    <property type="match status" value="1"/>
</dbReference>
<comment type="similarity">
    <text evidence="2">Belongs to the SusD family.</text>
</comment>
<proteinExistence type="inferred from homology"/>
<accession>A0A419WBH1</accession>
<gene>
    <name evidence="8" type="ORF">BC643_3184</name>
</gene>
<dbReference type="CDD" id="cd08977">
    <property type="entry name" value="SusD"/>
    <property type="match status" value="1"/>
</dbReference>
<dbReference type="RefSeq" id="WP_170154579.1">
    <property type="nucleotide sequence ID" value="NZ_RAPN01000001.1"/>
</dbReference>
<name>A0A419WBH1_9BACT</name>
<dbReference type="Proteomes" id="UP000283387">
    <property type="component" value="Unassembled WGS sequence"/>
</dbReference>
<feature type="domain" description="SusD-like N-terminal" evidence="7">
    <location>
        <begin position="69"/>
        <end position="217"/>
    </location>
</feature>
<keyword evidence="4" id="KW-0472">Membrane</keyword>
<keyword evidence="9" id="KW-1185">Reference proteome</keyword>
<protein>
    <submittedName>
        <fullName evidence="8">RagB/SusD domain-containing protein</fullName>
    </submittedName>
</protein>
<dbReference type="Pfam" id="PF14322">
    <property type="entry name" value="SusD-like_3"/>
    <property type="match status" value="1"/>
</dbReference>
<keyword evidence="5" id="KW-0998">Cell outer membrane</keyword>
<dbReference type="AlphaFoldDB" id="A0A419WBH1"/>
<dbReference type="InterPro" id="IPR011990">
    <property type="entry name" value="TPR-like_helical_dom_sf"/>
</dbReference>
<evidence type="ECO:0000256" key="1">
    <source>
        <dbReference type="ARBA" id="ARBA00004442"/>
    </source>
</evidence>
<keyword evidence="3" id="KW-0732">Signal</keyword>
<evidence type="ECO:0000256" key="4">
    <source>
        <dbReference type="ARBA" id="ARBA00023136"/>
    </source>
</evidence>
<comment type="subcellular location">
    <subcellularLocation>
        <location evidence="1">Cell outer membrane</location>
    </subcellularLocation>
</comment>
<evidence type="ECO:0000259" key="7">
    <source>
        <dbReference type="Pfam" id="PF14322"/>
    </source>
</evidence>
<evidence type="ECO:0000259" key="6">
    <source>
        <dbReference type="Pfam" id="PF07980"/>
    </source>
</evidence>
<reference evidence="8 9" key="1">
    <citation type="submission" date="2018-09" db="EMBL/GenBank/DDBJ databases">
        <title>Genomic Encyclopedia of Archaeal and Bacterial Type Strains, Phase II (KMG-II): from individual species to whole genera.</title>
        <authorList>
            <person name="Goeker M."/>
        </authorList>
    </citation>
    <scope>NUCLEOTIDE SEQUENCE [LARGE SCALE GENOMIC DNA]</scope>
    <source>
        <strain evidence="8 9">DSM 27148</strain>
    </source>
</reference>
<evidence type="ECO:0000256" key="3">
    <source>
        <dbReference type="ARBA" id="ARBA00022729"/>
    </source>
</evidence>
<sequence>MRKIYYLLFISVLFFTGCDDELELSNPTLISSDDYITDDASAQLALDGIYDELQTTFYYGAPYMTTGLYADEFAHSGSYTSYDEFVVNLLSADNSYLETIWNNYYATIYRANAVIITLEGLGDDAVSSSVKTAVIAEAKALRAFLYFDLVRLWGALPIPTELISSNASAYNYARSSVSDVYDYILSDLNDADGNIADSDIYHFSNDAVKVLKAKIYLTQGEYASAQTALESVIGQYSLVSDYADLFVTGSNNEAILRINYSSDDKNYLAFFFYPSSLGGRREAAPNQTSLDAFDSDGGTRSEILAQTSSLSAVYLNKYSDISTGTDQPYIYRYADVLLLYAEALAQQGSSDKLATATGYVNEVRERAGMEDIDLTSSNYIDLIAQERRVEFYGEGHRWYDAVRLGIVDDVIANKDESSFTSNYQLWPIPQSEIDANGSISSGDQNPGY</sequence>
<dbReference type="InterPro" id="IPR012944">
    <property type="entry name" value="SusD_RagB_dom"/>
</dbReference>